<feature type="chain" id="PRO_5038888744" description="Phosphate-binding protein" evidence="7">
    <location>
        <begin position="25"/>
        <end position="382"/>
    </location>
</feature>
<evidence type="ECO:0000256" key="3">
    <source>
        <dbReference type="ARBA" id="ARBA00022592"/>
    </source>
</evidence>
<evidence type="ECO:0000313" key="10">
    <source>
        <dbReference type="Proteomes" id="UP000571817"/>
    </source>
</evidence>
<organism evidence="9 10">
    <name type="scientific">Allobranchiibius huperziae</name>
    <dbReference type="NCBI Taxonomy" id="1874116"/>
    <lineage>
        <taxon>Bacteria</taxon>
        <taxon>Bacillati</taxon>
        <taxon>Actinomycetota</taxon>
        <taxon>Actinomycetes</taxon>
        <taxon>Micrococcales</taxon>
        <taxon>Dermacoccaceae</taxon>
        <taxon>Allobranchiibius</taxon>
    </lineage>
</organism>
<name>A0A853DGL1_9MICO</name>
<feature type="domain" description="PBP" evidence="8">
    <location>
        <begin position="57"/>
        <end position="353"/>
    </location>
</feature>
<reference evidence="9 10" key="1">
    <citation type="submission" date="2020-07" db="EMBL/GenBank/DDBJ databases">
        <title>Sequencing the genomes of 1000 actinobacteria strains.</title>
        <authorList>
            <person name="Klenk H.-P."/>
        </authorList>
    </citation>
    <scope>NUCLEOTIDE SEQUENCE [LARGE SCALE GENOMIC DNA]</scope>
    <source>
        <strain evidence="9 10">DSM 29531</strain>
    </source>
</reference>
<proteinExistence type="inferred from homology"/>
<dbReference type="AlphaFoldDB" id="A0A853DGL1"/>
<dbReference type="InterPro" id="IPR050962">
    <property type="entry name" value="Phosphate-bind_PstS"/>
</dbReference>
<evidence type="ECO:0000313" key="9">
    <source>
        <dbReference type="EMBL" id="NYJ75928.1"/>
    </source>
</evidence>
<dbReference type="CDD" id="cd13565">
    <property type="entry name" value="PBP2_PstS"/>
    <property type="match status" value="1"/>
</dbReference>
<dbReference type="PANTHER" id="PTHR42996">
    <property type="entry name" value="PHOSPHATE-BINDING PROTEIN PSTS"/>
    <property type="match status" value="1"/>
</dbReference>
<gene>
    <name evidence="9" type="ORF">HNR15_002891</name>
</gene>
<dbReference type="PIRSF" id="PIRSF002756">
    <property type="entry name" value="PstS"/>
    <property type="match status" value="1"/>
</dbReference>
<dbReference type="EMBL" id="JACCFW010000001">
    <property type="protein sequence ID" value="NYJ75928.1"/>
    <property type="molecule type" value="Genomic_DNA"/>
</dbReference>
<evidence type="ECO:0000256" key="5">
    <source>
        <dbReference type="PIRSR" id="PIRSR002756-1"/>
    </source>
</evidence>
<dbReference type="GO" id="GO:0042301">
    <property type="term" value="F:phosphate ion binding"/>
    <property type="evidence" value="ECO:0007669"/>
    <property type="project" value="InterPro"/>
</dbReference>
<accession>A0A853DGL1</accession>
<feature type="binding site" evidence="5">
    <location>
        <position position="117"/>
    </location>
    <ligand>
        <name>phosphate</name>
        <dbReference type="ChEBI" id="CHEBI:43474"/>
    </ligand>
</feature>
<keyword evidence="3 4" id="KW-0592">Phosphate transport</keyword>
<protein>
    <recommendedName>
        <fullName evidence="4">Phosphate-binding protein</fullName>
    </recommendedName>
</protein>
<dbReference type="GO" id="GO:0035435">
    <property type="term" value="P:phosphate ion transmembrane transport"/>
    <property type="evidence" value="ECO:0007669"/>
    <property type="project" value="InterPro"/>
</dbReference>
<keyword evidence="2 4" id="KW-0813">Transport</keyword>
<evidence type="ECO:0000256" key="4">
    <source>
        <dbReference type="PIRNR" id="PIRNR002756"/>
    </source>
</evidence>
<comment type="caution">
    <text evidence="9">The sequence shown here is derived from an EMBL/GenBank/DDBJ whole genome shotgun (WGS) entry which is preliminary data.</text>
</comment>
<evidence type="ECO:0000259" key="8">
    <source>
        <dbReference type="Pfam" id="PF12849"/>
    </source>
</evidence>
<dbReference type="RefSeq" id="WP_179482974.1">
    <property type="nucleotide sequence ID" value="NZ_JACCFW010000001.1"/>
</dbReference>
<feature type="signal peptide" evidence="7">
    <location>
        <begin position="1"/>
        <end position="24"/>
    </location>
</feature>
<evidence type="ECO:0000256" key="7">
    <source>
        <dbReference type="SAM" id="SignalP"/>
    </source>
</evidence>
<evidence type="ECO:0000256" key="1">
    <source>
        <dbReference type="ARBA" id="ARBA00008725"/>
    </source>
</evidence>
<dbReference type="NCBIfam" id="TIGR00975">
    <property type="entry name" value="3a0107s03"/>
    <property type="match status" value="1"/>
</dbReference>
<feature type="binding site" evidence="5">
    <location>
        <begin position="206"/>
        <end position="208"/>
    </location>
    <ligand>
        <name>phosphate</name>
        <dbReference type="ChEBI" id="CHEBI:43474"/>
    </ligand>
</feature>
<dbReference type="Pfam" id="PF12849">
    <property type="entry name" value="PBP_like_2"/>
    <property type="match status" value="1"/>
</dbReference>
<feature type="region of interest" description="Disordered" evidence="6">
    <location>
        <begin position="25"/>
        <end position="47"/>
    </location>
</feature>
<evidence type="ECO:0000256" key="6">
    <source>
        <dbReference type="SAM" id="MobiDB-lite"/>
    </source>
</evidence>
<dbReference type="PROSITE" id="PS51257">
    <property type="entry name" value="PROKAR_LIPOPROTEIN"/>
    <property type="match status" value="1"/>
</dbReference>
<dbReference type="InterPro" id="IPR024370">
    <property type="entry name" value="PBP_domain"/>
</dbReference>
<keyword evidence="10" id="KW-1185">Reference proteome</keyword>
<dbReference type="GO" id="GO:0043190">
    <property type="term" value="C:ATP-binding cassette (ABC) transporter complex"/>
    <property type="evidence" value="ECO:0007669"/>
    <property type="project" value="InterPro"/>
</dbReference>
<dbReference type="SUPFAM" id="SSF53850">
    <property type="entry name" value="Periplasmic binding protein-like II"/>
    <property type="match status" value="1"/>
</dbReference>
<dbReference type="PANTHER" id="PTHR42996:SF1">
    <property type="entry name" value="PHOSPHATE-BINDING PROTEIN PSTS"/>
    <property type="match status" value="1"/>
</dbReference>
<feature type="binding site" evidence="5">
    <location>
        <begin position="69"/>
        <end position="71"/>
    </location>
    <ligand>
        <name>phosphate</name>
        <dbReference type="ChEBI" id="CHEBI:43474"/>
    </ligand>
</feature>
<sequence length="382" mass="37878">MKITSIGRASGVAVAAALALSACGSSSNTGSTGSGSGSSSGSSSSSSVSAGTASADSSCFSGNLSGQGSTAQGNAMQLATTDFASKCSGAKVNYAPTSSGQGVTAFLAKQVGWAGSDSALNSEKGEPAKAATACGAPAWDLPMVVGPIAVAYNLKGVGKLTLSSTLIAKIFSGKITKWNDAAIAAENKGVTLPSTPISVFFRSDSSGTTDNFTNYMNTTDPTDWTAKHAKAWAGKVGQGKPKSAGVGSAVKATDGGITYVEWSYAITNNLAMAQVDNGGGAVALTAASASKAAEAATIAGTGNDLKLKLDYATKAAGTYPIVLVTYEIVCSKYADATTGKAVKSFLSYLVSPEFQGKLSTVGSAPLPSAIQSKVVTAVNAIG</sequence>
<evidence type="ECO:0000256" key="2">
    <source>
        <dbReference type="ARBA" id="ARBA00022448"/>
    </source>
</evidence>
<dbReference type="Gene3D" id="3.40.190.10">
    <property type="entry name" value="Periplasmic binding protein-like II"/>
    <property type="match status" value="2"/>
</dbReference>
<keyword evidence="7" id="KW-0732">Signal</keyword>
<dbReference type="Proteomes" id="UP000571817">
    <property type="component" value="Unassembled WGS sequence"/>
</dbReference>
<dbReference type="InterPro" id="IPR005673">
    <property type="entry name" value="ABC_phos-bd_PstS"/>
</dbReference>
<feature type="binding site" evidence="5">
    <location>
        <position position="99"/>
    </location>
    <ligand>
        <name>phosphate</name>
        <dbReference type="ChEBI" id="CHEBI:43474"/>
    </ligand>
</feature>
<comment type="similarity">
    <text evidence="1 4">Belongs to the PstS family.</text>
</comment>